<feature type="region of interest" description="Disordered" evidence="1">
    <location>
        <begin position="56"/>
        <end position="105"/>
    </location>
</feature>
<keyword evidence="2" id="KW-0812">Transmembrane</keyword>
<feature type="transmembrane region" description="Helical" evidence="2">
    <location>
        <begin position="279"/>
        <end position="303"/>
    </location>
</feature>
<sequence length="321" mass="36322">MTDALQKRNHWKLARISKLVPSIDGTVREAEVYCNKKTLRRPINQLIPLEIQGNEREFQQSTTSEAQQLQSPPSNNRYNLRPRKAKHRYPEEQSQDNGNIYGFTTKRSPTTWPTTLYLKMALTLVVISFVKGKYLPIEKPKINQNYPHPNYAIECKEQGLYLHAPQAEEYELCVNNYCIREKTPPLHKFLRLPPEEVLHDFEINWKIRIGDSYTTVETACSALPFCSAIDCTMCAANILNPECWPLAAIAGLGIIIYLLTAICYTLCCISVAVGRPFRIVIAGVGKVLDLVALLYGVAVSGLLSGFCIEENSNILTEFCKH</sequence>
<accession>A0ABR1EKM6</accession>
<keyword evidence="2" id="KW-1133">Transmembrane helix</keyword>
<evidence type="ECO:0000313" key="5">
    <source>
        <dbReference type="Proteomes" id="UP001303046"/>
    </source>
</evidence>
<keyword evidence="5" id="KW-1185">Reference proteome</keyword>
<comment type="caution">
    <text evidence="4">The sequence shown here is derived from an EMBL/GenBank/DDBJ whole genome shotgun (WGS) entry which is preliminary data.</text>
</comment>
<dbReference type="EMBL" id="JAVFWL010000006">
    <property type="protein sequence ID" value="KAK6762326.1"/>
    <property type="molecule type" value="Genomic_DNA"/>
</dbReference>
<dbReference type="Pfam" id="PF18701">
    <property type="entry name" value="DUF5641"/>
    <property type="match status" value="1"/>
</dbReference>
<organism evidence="4 5">
    <name type="scientific">Necator americanus</name>
    <name type="common">Human hookworm</name>
    <dbReference type="NCBI Taxonomy" id="51031"/>
    <lineage>
        <taxon>Eukaryota</taxon>
        <taxon>Metazoa</taxon>
        <taxon>Ecdysozoa</taxon>
        <taxon>Nematoda</taxon>
        <taxon>Chromadorea</taxon>
        <taxon>Rhabditida</taxon>
        <taxon>Rhabditina</taxon>
        <taxon>Rhabditomorpha</taxon>
        <taxon>Strongyloidea</taxon>
        <taxon>Ancylostomatidae</taxon>
        <taxon>Bunostominae</taxon>
        <taxon>Necator</taxon>
    </lineage>
</organism>
<evidence type="ECO:0000313" key="4">
    <source>
        <dbReference type="EMBL" id="KAK6762326.1"/>
    </source>
</evidence>
<dbReference type="InterPro" id="IPR040676">
    <property type="entry name" value="DUF5641"/>
</dbReference>
<reference evidence="4 5" key="1">
    <citation type="submission" date="2023-08" db="EMBL/GenBank/DDBJ databases">
        <title>A Necator americanus chromosomal reference genome.</title>
        <authorList>
            <person name="Ilik V."/>
            <person name="Petrzelkova K.J."/>
            <person name="Pardy F."/>
            <person name="Fuh T."/>
            <person name="Niatou-Singa F.S."/>
            <person name="Gouil Q."/>
            <person name="Baker L."/>
            <person name="Ritchie M.E."/>
            <person name="Jex A.R."/>
            <person name="Gazzola D."/>
            <person name="Li H."/>
            <person name="Toshio Fujiwara R."/>
            <person name="Zhan B."/>
            <person name="Aroian R.V."/>
            <person name="Pafco B."/>
            <person name="Schwarz E.M."/>
        </authorList>
    </citation>
    <scope>NUCLEOTIDE SEQUENCE [LARGE SCALE GENOMIC DNA]</scope>
    <source>
        <strain evidence="4 5">Aroian</strain>
        <tissue evidence="4">Whole animal</tissue>
    </source>
</reference>
<evidence type="ECO:0000256" key="2">
    <source>
        <dbReference type="SAM" id="Phobius"/>
    </source>
</evidence>
<evidence type="ECO:0000256" key="1">
    <source>
        <dbReference type="SAM" id="MobiDB-lite"/>
    </source>
</evidence>
<feature type="compositionally biased region" description="Polar residues" evidence="1">
    <location>
        <begin position="59"/>
        <end position="78"/>
    </location>
</feature>
<feature type="domain" description="DUF5641" evidence="3">
    <location>
        <begin position="5"/>
        <end position="49"/>
    </location>
</feature>
<dbReference type="Proteomes" id="UP001303046">
    <property type="component" value="Unassembled WGS sequence"/>
</dbReference>
<protein>
    <recommendedName>
        <fullName evidence="3">DUF5641 domain-containing protein</fullName>
    </recommendedName>
</protein>
<feature type="transmembrane region" description="Helical" evidence="2">
    <location>
        <begin position="244"/>
        <end position="267"/>
    </location>
</feature>
<name>A0ABR1EKM6_NECAM</name>
<gene>
    <name evidence="4" type="primary">Necator_chrX.g23314</name>
    <name evidence="4" type="ORF">RB195_023151</name>
</gene>
<proteinExistence type="predicted"/>
<keyword evidence="2" id="KW-0472">Membrane</keyword>
<evidence type="ECO:0000259" key="3">
    <source>
        <dbReference type="Pfam" id="PF18701"/>
    </source>
</evidence>